<proteinExistence type="predicted"/>
<reference evidence="1 2" key="1">
    <citation type="submission" date="2018-08" db="EMBL/GenBank/DDBJ databases">
        <title>A genome reference for cultivated species of the human gut microbiota.</title>
        <authorList>
            <person name="Zou Y."/>
            <person name="Xue W."/>
            <person name="Luo G."/>
        </authorList>
    </citation>
    <scope>NUCLEOTIDE SEQUENCE [LARGE SCALE GENOMIC DNA]</scope>
    <source>
        <strain evidence="1 2">AF16-14</strain>
    </source>
</reference>
<evidence type="ECO:0000313" key="1">
    <source>
        <dbReference type="EMBL" id="RGU55611.1"/>
    </source>
</evidence>
<protein>
    <submittedName>
        <fullName evidence="1">Uncharacterized protein</fullName>
    </submittedName>
</protein>
<dbReference type="Pfam" id="PF16407">
    <property type="entry name" value="PKD_2"/>
    <property type="match status" value="1"/>
</dbReference>
<dbReference type="PROSITE" id="PS51257">
    <property type="entry name" value="PROKAR_LIPOPROTEIN"/>
    <property type="match status" value="1"/>
</dbReference>
<sequence>MNKSIFISGLLLTLALGSCYKDKGNYGYKDVNDFEVTVTPAPADKETNIYLVNQPGATTETFLLTAEGKQTLNNSEENLEYIWYRTLNVEDKKVSSDTITGKENLMELPATKKSKWQVLLVVRDKSLDIEHYSNITVKTKVPFTNSWLFVHGAAGERKIGCLSWDVAGKAEITPDIQDAMGRPGYPNMTGITYSAGGAQDYILMERLFITSSPDSITYIFPFDCKKMGDYREMNVPANVHVREVITPNVNSTSYVAMISTEGKYYYSTSWGTPMFEQPQGDVSSDYSIDLAYMDSRGDVTLWDDTHKRLMNCIGGTIGYMGTVDANALAGKKALWLGRDAKTSAGDREPCLFIAKNEHNNKCYLYHISYDDKGDKMAKGDDSKGDGGEGFAYGNVTCDSTHTWGFDESTLFAVSDYYQDQFFFTKDNVVYRGIMASGESIELYELEGTIKKIAFRYANQSVVEDFNANQHILALVVTNTEGHDEIHEIHLNNGGDVEKVEKYALGDITIIDWEFTALNRLTDY</sequence>
<name>A0A412TPI6_9BACT</name>
<dbReference type="EMBL" id="QRYC01000016">
    <property type="protein sequence ID" value="RGU55611.1"/>
    <property type="molecule type" value="Genomic_DNA"/>
</dbReference>
<comment type="caution">
    <text evidence="1">The sequence shown here is derived from an EMBL/GenBank/DDBJ whole genome shotgun (WGS) entry which is preliminary data.</text>
</comment>
<dbReference type="AlphaFoldDB" id="A0A412TPI6"/>
<gene>
    <name evidence="1" type="ORF">DWW57_11885</name>
</gene>
<evidence type="ECO:0000313" key="2">
    <source>
        <dbReference type="Proteomes" id="UP000284243"/>
    </source>
</evidence>
<dbReference type="Proteomes" id="UP000284243">
    <property type="component" value="Unassembled WGS sequence"/>
</dbReference>
<accession>A0A412TPI6</accession>
<dbReference type="RefSeq" id="WP_087382796.1">
    <property type="nucleotide sequence ID" value="NZ_CABJFF010000016.1"/>
</dbReference>
<dbReference type="InterPro" id="IPR032183">
    <property type="entry name" value="PKD-like"/>
</dbReference>
<organism evidence="1 2">
    <name type="scientific">Odoribacter splanchnicus</name>
    <dbReference type="NCBI Taxonomy" id="28118"/>
    <lineage>
        <taxon>Bacteria</taxon>
        <taxon>Pseudomonadati</taxon>
        <taxon>Bacteroidota</taxon>
        <taxon>Bacteroidia</taxon>
        <taxon>Bacteroidales</taxon>
        <taxon>Odoribacteraceae</taxon>
        <taxon>Odoribacter</taxon>
    </lineage>
</organism>